<evidence type="ECO:0000256" key="1">
    <source>
        <dbReference type="SAM" id="MobiDB-lite"/>
    </source>
</evidence>
<feature type="compositionally biased region" description="Polar residues" evidence="1">
    <location>
        <begin position="36"/>
        <end position="48"/>
    </location>
</feature>
<feature type="compositionally biased region" description="Basic and acidic residues" evidence="1">
    <location>
        <begin position="82"/>
        <end position="93"/>
    </location>
</feature>
<evidence type="ECO:0000313" key="3">
    <source>
        <dbReference type="WBParaSite" id="L893_g908.t1"/>
    </source>
</evidence>
<dbReference type="AlphaFoldDB" id="A0A1I8AUP2"/>
<protein>
    <submittedName>
        <fullName evidence="3">Phosphoprotein</fullName>
    </submittedName>
</protein>
<dbReference type="Proteomes" id="UP000095287">
    <property type="component" value="Unplaced"/>
</dbReference>
<organism evidence="2 3">
    <name type="scientific">Steinernema glaseri</name>
    <dbReference type="NCBI Taxonomy" id="37863"/>
    <lineage>
        <taxon>Eukaryota</taxon>
        <taxon>Metazoa</taxon>
        <taxon>Ecdysozoa</taxon>
        <taxon>Nematoda</taxon>
        <taxon>Chromadorea</taxon>
        <taxon>Rhabditida</taxon>
        <taxon>Tylenchina</taxon>
        <taxon>Panagrolaimomorpha</taxon>
        <taxon>Strongyloidoidea</taxon>
        <taxon>Steinernematidae</taxon>
        <taxon>Steinernema</taxon>
    </lineage>
</organism>
<feature type="region of interest" description="Disordered" evidence="1">
    <location>
        <begin position="81"/>
        <end position="109"/>
    </location>
</feature>
<keyword evidence="2" id="KW-1185">Reference proteome</keyword>
<feature type="compositionally biased region" description="Basic and acidic residues" evidence="1">
    <location>
        <begin position="164"/>
        <end position="175"/>
    </location>
</feature>
<proteinExistence type="predicted"/>
<name>A0A1I8AUP2_9BILA</name>
<evidence type="ECO:0000313" key="2">
    <source>
        <dbReference type="Proteomes" id="UP000095287"/>
    </source>
</evidence>
<reference evidence="3" key="1">
    <citation type="submission" date="2016-11" db="UniProtKB">
        <authorList>
            <consortium name="WormBaseParasite"/>
        </authorList>
    </citation>
    <scope>IDENTIFICATION</scope>
</reference>
<accession>A0A1I8AUP2</accession>
<feature type="compositionally biased region" description="Basic residues" evidence="1">
    <location>
        <begin position="141"/>
        <end position="152"/>
    </location>
</feature>
<feature type="region of interest" description="Disordered" evidence="1">
    <location>
        <begin position="132"/>
        <end position="249"/>
    </location>
</feature>
<feature type="compositionally biased region" description="Acidic residues" evidence="1">
    <location>
        <begin position="229"/>
        <end position="238"/>
    </location>
</feature>
<dbReference type="WBParaSite" id="L893_g908.t1">
    <property type="protein sequence ID" value="L893_g908.t1"/>
    <property type="gene ID" value="L893_g908"/>
</dbReference>
<sequence length="298" mass="31992">MDLKSATCGNPVKEMVAENGDDDAAFQNGGPEVAETPNSAPIRNSVSPGLTDDMTDERVMSILSNILPSSGFPHIKQVESFSYEKRSNEEPKNAKGKRKGGKTREKTTVIRAENLEGYIGRNSIESILHELGVHESDGGKGKKKAKKVKKASSGKENGAPAKSSAEKAVKKDGGTKNKPMSSEPSPAPAQCSPPDSEQLQSPPSEVDQEVAIALDTAEDEEFVSAPEDNTTDEPAESPEEAKPTPETPTAMVLKLASGKQVNIPIALPQERIKSERELAIDRMWEKFEAGPPPTYVTK</sequence>
<feature type="region of interest" description="Disordered" evidence="1">
    <location>
        <begin position="20"/>
        <end position="53"/>
    </location>
</feature>
<feature type="compositionally biased region" description="Polar residues" evidence="1">
    <location>
        <begin position="193"/>
        <end position="203"/>
    </location>
</feature>